<dbReference type="RefSeq" id="WP_344520067.1">
    <property type="nucleotide sequence ID" value="NZ_BAAAUG010000027.1"/>
</dbReference>
<dbReference type="InterPro" id="IPR009081">
    <property type="entry name" value="PP-bd_ACP"/>
</dbReference>
<protein>
    <recommendedName>
        <fullName evidence="1">Carrier domain-containing protein</fullName>
    </recommendedName>
</protein>
<keyword evidence="3" id="KW-1185">Reference proteome</keyword>
<organism evidence="2 3">
    <name type="scientific">Streptomyces rectiviolaceus</name>
    <dbReference type="NCBI Taxonomy" id="332591"/>
    <lineage>
        <taxon>Bacteria</taxon>
        <taxon>Bacillati</taxon>
        <taxon>Actinomycetota</taxon>
        <taxon>Actinomycetes</taxon>
        <taxon>Kitasatosporales</taxon>
        <taxon>Streptomycetaceae</taxon>
        <taxon>Streptomyces</taxon>
    </lineage>
</organism>
<dbReference type="Gene3D" id="1.10.1200.10">
    <property type="entry name" value="ACP-like"/>
    <property type="match status" value="1"/>
</dbReference>
<dbReference type="Pfam" id="PF00550">
    <property type="entry name" value="PP-binding"/>
    <property type="match status" value="1"/>
</dbReference>
<reference evidence="3" key="1">
    <citation type="journal article" date="2019" name="Int. J. Syst. Evol. Microbiol.">
        <title>The Global Catalogue of Microorganisms (GCM) 10K type strain sequencing project: providing services to taxonomists for standard genome sequencing and annotation.</title>
        <authorList>
            <consortium name="The Broad Institute Genomics Platform"/>
            <consortium name="The Broad Institute Genome Sequencing Center for Infectious Disease"/>
            <person name="Wu L."/>
            <person name="Ma J."/>
        </authorList>
    </citation>
    <scope>NUCLEOTIDE SEQUENCE [LARGE SCALE GENOMIC DNA]</scope>
    <source>
        <strain evidence="3">JCM 9092</strain>
    </source>
</reference>
<proteinExistence type="predicted"/>
<evidence type="ECO:0000259" key="1">
    <source>
        <dbReference type="PROSITE" id="PS50075"/>
    </source>
</evidence>
<dbReference type="SUPFAM" id="SSF47336">
    <property type="entry name" value="ACP-like"/>
    <property type="match status" value="1"/>
</dbReference>
<dbReference type="InterPro" id="IPR036736">
    <property type="entry name" value="ACP-like_sf"/>
</dbReference>
<dbReference type="Proteomes" id="UP001501637">
    <property type="component" value="Unassembled WGS sequence"/>
</dbReference>
<evidence type="ECO:0000313" key="2">
    <source>
        <dbReference type="EMBL" id="GAA3095050.1"/>
    </source>
</evidence>
<evidence type="ECO:0000313" key="3">
    <source>
        <dbReference type="Proteomes" id="UP001501637"/>
    </source>
</evidence>
<accession>A0ABP6MEP6</accession>
<dbReference type="EMBL" id="BAAAUG010000027">
    <property type="protein sequence ID" value="GAA3095050.1"/>
    <property type="molecule type" value="Genomic_DNA"/>
</dbReference>
<dbReference type="PROSITE" id="PS50075">
    <property type="entry name" value="CARRIER"/>
    <property type="match status" value="1"/>
</dbReference>
<gene>
    <name evidence="2" type="ORF">GCM10010449_18360</name>
</gene>
<sequence>MARIDDIKKYLVEEFLLDIPADELADDYDLLANGVIDSLGLLTLVSWLEDRYRLDIDAMEIAPDNFRSVGDIEVFVASGDVPAGAK</sequence>
<comment type="caution">
    <text evidence="2">The sequence shown here is derived from an EMBL/GenBank/DDBJ whole genome shotgun (WGS) entry which is preliminary data.</text>
</comment>
<feature type="domain" description="Carrier" evidence="1">
    <location>
        <begin position="2"/>
        <end position="80"/>
    </location>
</feature>
<name>A0ABP6MEP6_9ACTN</name>